<dbReference type="OrthoDB" id="10683623at2759"/>
<evidence type="ECO:0000256" key="1">
    <source>
        <dbReference type="SAM" id="MobiDB-lite"/>
    </source>
</evidence>
<evidence type="ECO:0000313" key="4">
    <source>
        <dbReference type="WBParaSite" id="HPBE_0000062001-mRNA-1"/>
    </source>
</evidence>
<reference evidence="4" key="2">
    <citation type="submission" date="2019-09" db="UniProtKB">
        <authorList>
            <consortium name="WormBaseParasite"/>
        </authorList>
    </citation>
    <scope>IDENTIFICATION</scope>
</reference>
<dbReference type="Proteomes" id="UP000050761">
    <property type="component" value="Unassembled WGS sequence"/>
</dbReference>
<dbReference type="AlphaFoldDB" id="A0A183F378"/>
<feature type="compositionally biased region" description="Basic residues" evidence="1">
    <location>
        <begin position="143"/>
        <end position="167"/>
    </location>
</feature>
<name>A0A183F378_HELPZ</name>
<feature type="region of interest" description="Disordered" evidence="1">
    <location>
        <begin position="90"/>
        <end position="279"/>
    </location>
</feature>
<organism evidence="3 4">
    <name type="scientific">Heligmosomoides polygyrus</name>
    <name type="common">Parasitic roundworm</name>
    <dbReference type="NCBI Taxonomy" id="6339"/>
    <lineage>
        <taxon>Eukaryota</taxon>
        <taxon>Metazoa</taxon>
        <taxon>Ecdysozoa</taxon>
        <taxon>Nematoda</taxon>
        <taxon>Chromadorea</taxon>
        <taxon>Rhabditida</taxon>
        <taxon>Rhabditina</taxon>
        <taxon>Rhabditomorpha</taxon>
        <taxon>Strongyloidea</taxon>
        <taxon>Heligmosomidae</taxon>
        <taxon>Heligmosomoides</taxon>
    </lineage>
</organism>
<evidence type="ECO:0000313" key="3">
    <source>
        <dbReference type="Proteomes" id="UP000050761"/>
    </source>
</evidence>
<keyword evidence="3" id="KW-1185">Reference proteome</keyword>
<feature type="compositionally biased region" description="Basic residues" evidence="1">
    <location>
        <begin position="184"/>
        <end position="200"/>
    </location>
</feature>
<feature type="compositionally biased region" description="Basic and acidic residues" evidence="1">
    <location>
        <begin position="98"/>
        <end position="107"/>
    </location>
</feature>
<feature type="compositionally biased region" description="Basic and acidic residues" evidence="1">
    <location>
        <begin position="118"/>
        <end position="142"/>
    </location>
</feature>
<accession>A0A3P7UE26</accession>
<gene>
    <name evidence="2" type="ORF">HPBE_LOCUS621</name>
</gene>
<dbReference type="EMBL" id="UZAH01000478">
    <property type="protein sequence ID" value="VDO19003.1"/>
    <property type="molecule type" value="Genomic_DNA"/>
</dbReference>
<evidence type="ECO:0000313" key="2">
    <source>
        <dbReference type="EMBL" id="VDO19003.1"/>
    </source>
</evidence>
<feature type="region of interest" description="Disordered" evidence="1">
    <location>
        <begin position="1"/>
        <end position="78"/>
    </location>
</feature>
<protein>
    <submittedName>
        <fullName evidence="4">BLVR domain-containing protein</fullName>
    </submittedName>
</protein>
<feature type="compositionally biased region" description="Pro residues" evidence="1">
    <location>
        <begin position="341"/>
        <end position="354"/>
    </location>
</feature>
<accession>A0A183F378</accession>
<sequence length="374" mass="41095">MASDSKKPLQKSSKLAQKKGGDESSKEKRKKIEEGSAPTRKESDTSARIKKKKGSADTVGEGSSTNVKNVSEGVTDVIKPDRLKELKEILKEKRRSRERLVEGSGKDVKKKQSTAALPRDDSKKAVRKKSAEASFKEISRSQREKRKKSADKSSKSRRSLREKRKKTATMAADIEETQEEFSRKAVKSQRSQRKKRKPRSKEKPDEGQTLARGGPNVVIPEMYRKKFKTKVPSPTAPKPKEESTLDYWITPDGKPKSLDPDLTDIPSEEESNLNVGKAVPPSMLPAPPLPAAGAALPVPVSAPRPSPAVVDTTPNLAVSPGGTARIKKATHVPEIYGVLDRPPPQPQPLQPKNPPLHVGEGVYSNYNKIRKSTS</sequence>
<feature type="region of interest" description="Disordered" evidence="1">
    <location>
        <begin position="303"/>
        <end position="374"/>
    </location>
</feature>
<feature type="compositionally biased region" description="Basic and acidic residues" evidence="1">
    <location>
        <begin position="19"/>
        <end position="47"/>
    </location>
</feature>
<dbReference type="WBParaSite" id="HPBE_0000062001-mRNA-1">
    <property type="protein sequence ID" value="HPBE_0000062001-mRNA-1"/>
    <property type="gene ID" value="HPBE_0000062001"/>
</dbReference>
<proteinExistence type="predicted"/>
<reference evidence="2 3" key="1">
    <citation type="submission" date="2018-11" db="EMBL/GenBank/DDBJ databases">
        <authorList>
            <consortium name="Pathogen Informatics"/>
        </authorList>
    </citation>
    <scope>NUCLEOTIDE SEQUENCE [LARGE SCALE GENOMIC DNA]</scope>
</reference>